<sequence>TFSSSLSNLTPTPLHSLAERHLCIASETFRIFSALLNALKLLKGSALGEWPDAMYEQALARFSTHDTDAEVRVCAETIIGDLWVCATDVVHRRDRLEWETICRAGAVKVITCVVKEVPSALRDMWVNRCMEWVMGLLKRGGQMGKIEVFQGLDVLLRSYTRGVPAALPSALIPQIKSFLLTSDIPLLSLLALLLELTLTTTFPEIESNLLPDVYCITHSLLV</sequence>
<feature type="non-terminal residue" evidence="1">
    <location>
        <position position="1"/>
    </location>
</feature>
<keyword evidence="2" id="KW-1185">Reference proteome</keyword>
<organism evidence="1 2">
    <name type="scientific">Mycena albidolilacea</name>
    <dbReference type="NCBI Taxonomy" id="1033008"/>
    <lineage>
        <taxon>Eukaryota</taxon>
        <taxon>Fungi</taxon>
        <taxon>Dikarya</taxon>
        <taxon>Basidiomycota</taxon>
        <taxon>Agaricomycotina</taxon>
        <taxon>Agaricomycetes</taxon>
        <taxon>Agaricomycetidae</taxon>
        <taxon>Agaricales</taxon>
        <taxon>Marasmiineae</taxon>
        <taxon>Mycenaceae</taxon>
        <taxon>Mycena</taxon>
    </lineage>
</organism>
<evidence type="ECO:0000313" key="1">
    <source>
        <dbReference type="EMBL" id="KAJ7302967.1"/>
    </source>
</evidence>
<reference evidence="1" key="1">
    <citation type="submission" date="2023-03" db="EMBL/GenBank/DDBJ databases">
        <title>Massive genome expansion in bonnet fungi (Mycena s.s.) driven by repeated elements and novel gene families across ecological guilds.</title>
        <authorList>
            <consortium name="Lawrence Berkeley National Laboratory"/>
            <person name="Harder C.B."/>
            <person name="Miyauchi S."/>
            <person name="Viragh M."/>
            <person name="Kuo A."/>
            <person name="Thoen E."/>
            <person name="Andreopoulos B."/>
            <person name="Lu D."/>
            <person name="Skrede I."/>
            <person name="Drula E."/>
            <person name="Henrissat B."/>
            <person name="Morin E."/>
            <person name="Kohler A."/>
            <person name="Barry K."/>
            <person name="LaButti K."/>
            <person name="Morin E."/>
            <person name="Salamov A."/>
            <person name="Lipzen A."/>
            <person name="Mereny Z."/>
            <person name="Hegedus B."/>
            <person name="Baldrian P."/>
            <person name="Stursova M."/>
            <person name="Weitz H."/>
            <person name="Taylor A."/>
            <person name="Grigoriev I.V."/>
            <person name="Nagy L.G."/>
            <person name="Martin F."/>
            <person name="Kauserud H."/>
        </authorList>
    </citation>
    <scope>NUCLEOTIDE SEQUENCE</scope>
    <source>
        <strain evidence="1">CBHHK002</strain>
    </source>
</reference>
<proteinExistence type="predicted"/>
<dbReference type="AlphaFoldDB" id="A0AAD6Z134"/>
<feature type="non-terminal residue" evidence="1">
    <location>
        <position position="222"/>
    </location>
</feature>
<dbReference type="InterPro" id="IPR011989">
    <property type="entry name" value="ARM-like"/>
</dbReference>
<dbReference type="EMBL" id="JARIHO010000109">
    <property type="protein sequence ID" value="KAJ7302967.1"/>
    <property type="molecule type" value="Genomic_DNA"/>
</dbReference>
<dbReference type="Gene3D" id="1.25.10.10">
    <property type="entry name" value="Leucine-rich Repeat Variant"/>
    <property type="match status" value="1"/>
</dbReference>
<protein>
    <submittedName>
        <fullName evidence="1">Uncharacterized protein</fullName>
    </submittedName>
</protein>
<gene>
    <name evidence="1" type="ORF">DFH08DRAFT_663062</name>
</gene>
<dbReference type="Proteomes" id="UP001218218">
    <property type="component" value="Unassembled WGS sequence"/>
</dbReference>
<comment type="caution">
    <text evidence="1">The sequence shown here is derived from an EMBL/GenBank/DDBJ whole genome shotgun (WGS) entry which is preliminary data.</text>
</comment>
<evidence type="ECO:0000313" key="2">
    <source>
        <dbReference type="Proteomes" id="UP001218218"/>
    </source>
</evidence>
<accession>A0AAD6Z134</accession>
<name>A0AAD6Z134_9AGAR</name>